<dbReference type="Pfam" id="PF07690">
    <property type="entry name" value="MFS_1"/>
    <property type="match status" value="1"/>
</dbReference>
<feature type="transmembrane region" description="Helical" evidence="9">
    <location>
        <begin position="55"/>
        <end position="76"/>
    </location>
</feature>
<accession>A0A176YD66</accession>
<dbReference type="InterPro" id="IPR036259">
    <property type="entry name" value="MFS_trans_sf"/>
</dbReference>
<evidence type="ECO:0000256" key="2">
    <source>
        <dbReference type="ARBA" id="ARBA00008240"/>
    </source>
</evidence>
<dbReference type="Proteomes" id="UP000076959">
    <property type="component" value="Unassembled WGS sequence"/>
</dbReference>
<dbReference type="PANTHER" id="PTHR43528:SF3">
    <property type="entry name" value="CITRATE-PROTON SYMPORTER"/>
    <property type="match status" value="1"/>
</dbReference>
<reference evidence="11 12" key="1">
    <citation type="submission" date="2016-03" db="EMBL/GenBank/DDBJ databases">
        <title>Draft Genome Sequence of the Strain BR 10245 (Bradyrhizobium sp.) isolated from nodules of Centrolobium paraense.</title>
        <authorList>
            <person name="Simoes-Araujo J.L.Sr."/>
            <person name="Barauna A.C."/>
            <person name="Silva K."/>
            <person name="Zilli J.E."/>
        </authorList>
    </citation>
    <scope>NUCLEOTIDE SEQUENCE [LARGE SCALE GENOMIC DNA]</scope>
    <source>
        <strain evidence="11 12">BR 10245</strain>
    </source>
</reference>
<evidence type="ECO:0000313" key="12">
    <source>
        <dbReference type="Proteomes" id="UP000076959"/>
    </source>
</evidence>
<feature type="transmembrane region" description="Helical" evidence="9">
    <location>
        <begin position="402"/>
        <end position="419"/>
    </location>
</feature>
<dbReference type="PROSITE" id="PS00216">
    <property type="entry name" value="SUGAR_TRANSPORT_1"/>
    <property type="match status" value="1"/>
</dbReference>
<dbReference type="InterPro" id="IPR011701">
    <property type="entry name" value="MFS"/>
</dbReference>
<dbReference type="STRING" id="1505087.AYJ54_26685"/>
<evidence type="ECO:0000256" key="4">
    <source>
        <dbReference type="ARBA" id="ARBA00022475"/>
    </source>
</evidence>
<dbReference type="FunFam" id="1.20.1250.20:FF:000001">
    <property type="entry name" value="Dicarboxylate MFS transporter"/>
    <property type="match status" value="1"/>
</dbReference>
<evidence type="ECO:0000256" key="7">
    <source>
        <dbReference type="ARBA" id="ARBA00022989"/>
    </source>
</evidence>
<dbReference type="Gene3D" id="1.20.1250.20">
    <property type="entry name" value="MFS general substrate transporter like domains"/>
    <property type="match status" value="2"/>
</dbReference>
<comment type="similarity">
    <text evidence="2">Belongs to the major facilitator superfamily. Metabolite:H+ Symporter (MHS) family (TC 2.A.1.6) family.</text>
</comment>
<protein>
    <submittedName>
        <fullName evidence="11">Citrate:proton symporter</fullName>
    </submittedName>
</protein>
<feature type="transmembrane region" description="Helical" evidence="9">
    <location>
        <begin position="332"/>
        <end position="356"/>
    </location>
</feature>
<dbReference type="GO" id="GO:0005886">
    <property type="term" value="C:plasma membrane"/>
    <property type="evidence" value="ECO:0007669"/>
    <property type="project" value="UniProtKB-SubCell"/>
</dbReference>
<keyword evidence="3" id="KW-0813">Transport</keyword>
<feature type="domain" description="Major facilitator superfamily (MFS) profile" evidence="10">
    <location>
        <begin position="16"/>
        <end position="423"/>
    </location>
</feature>
<dbReference type="InterPro" id="IPR020846">
    <property type="entry name" value="MFS_dom"/>
</dbReference>
<dbReference type="PANTHER" id="PTHR43528">
    <property type="entry name" value="ALPHA-KETOGLUTARATE PERMEASE"/>
    <property type="match status" value="1"/>
</dbReference>
<comment type="caution">
    <text evidence="11">The sequence shown here is derived from an EMBL/GenBank/DDBJ whole genome shotgun (WGS) entry which is preliminary data.</text>
</comment>
<dbReference type="InterPro" id="IPR005829">
    <property type="entry name" value="Sugar_transporter_CS"/>
</dbReference>
<organism evidence="11 12">
    <name type="scientific">Bradyrhizobium centrolobii</name>
    <dbReference type="NCBI Taxonomy" id="1505087"/>
    <lineage>
        <taxon>Bacteria</taxon>
        <taxon>Pseudomonadati</taxon>
        <taxon>Pseudomonadota</taxon>
        <taxon>Alphaproteobacteria</taxon>
        <taxon>Hyphomicrobiales</taxon>
        <taxon>Nitrobacteraceae</taxon>
        <taxon>Bradyrhizobium</taxon>
    </lineage>
</organism>
<sequence>MPSAIEDAKPFNAKRAALAATIGNMLEFYDFITYSFFAIQIGRTFFPSQSEYGSLMLSLATFGAGFVTRPIGGIVLGIYSDRIGRRPAMLLSFALMGAAILTISLTPSYSTIGLAAPIIVIVARTAQGFALGGEVGPTTAYLIEIAPPEHRGLVVAWQPASQEIAATAGALVGVILSKTMAPEMLESYGWRVAFLIGAICLPFGLWMRRTLPETIPQSKEGAAAHERTNHLSLAGRHIGVIALALMILASGTISTYVTQYMTTYAQNTLHVTPTLAFTVSLVGNGLQIAGALFGGWLADRLGRKPIMVWPQLAVLVLTYPTFLWIVHAPGALSLLVGFGVLSIIGSLPFTAFYATFTEALPQNIRGGVFATVYAVAIASFGGTAQLVVTWLLHVTGNPLAPAWYLLLAAVVGLVAMSLMPETAPVKKRQGQA</sequence>
<dbReference type="OrthoDB" id="9783227at2"/>
<dbReference type="EMBL" id="LUUB01000096">
    <property type="protein sequence ID" value="OAF02568.1"/>
    <property type="molecule type" value="Genomic_DNA"/>
</dbReference>
<dbReference type="SUPFAM" id="SSF103473">
    <property type="entry name" value="MFS general substrate transporter"/>
    <property type="match status" value="1"/>
</dbReference>
<evidence type="ECO:0000256" key="3">
    <source>
        <dbReference type="ARBA" id="ARBA00022448"/>
    </source>
</evidence>
<evidence type="ECO:0000256" key="6">
    <source>
        <dbReference type="ARBA" id="ARBA00022847"/>
    </source>
</evidence>
<gene>
    <name evidence="11" type="ORF">AYJ54_26685</name>
</gene>
<dbReference type="AlphaFoldDB" id="A0A176YD66"/>
<feature type="transmembrane region" description="Helical" evidence="9">
    <location>
        <begin position="277"/>
        <end position="296"/>
    </location>
</feature>
<feature type="transmembrane region" description="Helical" evidence="9">
    <location>
        <begin position="308"/>
        <end position="326"/>
    </location>
</feature>
<evidence type="ECO:0000313" key="11">
    <source>
        <dbReference type="EMBL" id="OAF02568.1"/>
    </source>
</evidence>
<keyword evidence="8 9" id="KW-0472">Membrane</keyword>
<keyword evidence="6" id="KW-0769">Symport</keyword>
<evidence type="ECO:0000259" key="10">
    <source>
        <dbReference type="PROSITE" id="PS50850"/>
    </source>
</evidence>
<dbReference type="InterPro" id="IPR051084">
    <property type="entry name" value="H+-coupled_symporters"/>
</dbReference>
<evidence type="ECO:0000256" key="8">
    <source>
        <dbReference type="ARBA" id="ARBA00023136"/>
    </source>
</evidence>
<keyword evidence="4" id="KW-1003">Cell membrane</keyword>
<feature type="transmembrane region" description="Helical" evidence="9">
    <location>
        <begin position="237"/>
        <end position="257"/>
    </location>
</feature>
<keyword evidence="12" id="KW-1185">Reference proteome</keyword>
<evidence type="ECO:0000256" key="9">
    <source>
        <dbReference type="SAM" id="Phobius"/>
    </source>
</evidence>
<feature type="transmembrane region" description="Helical" evidence="9">
    <location>
        <begin position="368"/>
        <end position="390"/>
    </location>
</feature>
<feature type="transmembrane region" description="Helical" evidence="9">
    <location>
        <begin position="188"/>
        <end position="207"/>
    </location>
</feature>
<keyword evidence="7 9" id="KW-1133">Transmembrane helix</keyword>
<keyword evidence="5 9" id="KW-0812">Transmembrane</keyword>
<name>A0A176YD66_9BRAD</name>
<proteinExistence type="inferred from homology"/>
<dbReference type="GO" id="GO:0015293">
    <property type="term" value="F:symporter activity"/>
    <property type="evidence" value="ECO:0007669"/>
    <property type="project" value="UniProtKB-KW"/>
</dbReference>
<dbReference type="PROSITE" id="PS50850">
    <property type="entry name" value="MFS"/>
    <property type="match status" value="1"/>
</dbReference>
<evidence type="ECO:0000256" key="5">
    <source>
        <dbReference type="ARBA" id="ARBA00022692"/>
    </source>
</evidence>
<comment type="subcellular location">
    <subcellularLocation>
        <location evidence="1">Cell membrane</location>
        <topology evidence="1">Multi-pass membrane protein</topology>
    </subcellularLocation>
</comment>
<evidence type="ECO:0000256" key="1">
    <source>
        <dbReference type="ARBA" id="ARBA00004651"/>
    </source>
</evidence>